<accession>A0AC34F8Y5</accession>
<dbReference type="Proteomes" id="UP000887579">
    <property type="component" value="Unplaced"/>
</dbReference>
<reference evidence="2" key="1">
    <citation type="submission" date="2022-11" db="UniProtKB">
        <authorList>
            <consortium name="WormBaseParasite"/>
        </authorList>
    </citation>
    <scope>IDENTIFICATION</scope>
</reference>
<dbReference type="WBParaSite" id="ES5_v2.g13739.t1">
    <property type="protein sequence ID" value="ES5_v2.g13739.t1"/>
    <property type="gene ID" value="ES5_v2.g13739"/>
</dbReference>
<sequence length="731" mass="81773">MLCQDPNATVRTAIAQRLSVIAQSLNNSSDCVSLLLPCLIELCKDDDSGVREAILNTIAVCLPYFTKESRKTVVLPLLRKCTEQALILRDTSLAVVSKQLAPWLFALKEILSPQEMRWFLDTYCRIINFSAPDSDKSLQILALTCRRQCAYNFPCFAMIYSGDLFNDRLLPILEKFCAENDEEIRCTIAAGFHEILLLRPDEPSLLQIFTELIKTGAVEVIQNLVKDLHKAIPILYQMVKKEQEKRAPKTTRVQLDRLIVGCNRLIRNTGNWRSHEQYLMNLIVLKKILSPNDLFVTFVPVLKQEVLSSRALPCRIAAAVALLHLMREFPISKNRQNVIEFFAKTIGQHQSCHRRRILIDIVPMLLSHFSRDFFKENFLQAILKLANDPVSNIRLQLCRMMPRIKKFLFFPDDEPAILSLEKSVRSLLTSESSSNNDRHLLQQYACDLSRSETTESLKNDATKVAEEKRLWTEVESSTASINLEDSNGPESPLIQKAKKGVTHRRKNGALVTVGGDGPTTTTTSAYTASTISRVPSSRPPTGLSSSSISDYHADKPSTWKTNRIDRSKIAVVRPQPQVQVQCHLTQRSPSPMPPKAEDSKSSSSSKLPLSTRYRSYQSASSSPTTSSPPSSTRYRTYRSDSTPSSPSARSALSYSSRHSSYTPTSSPLMSKSMTSSYTGGSSSSYSPSSIGLMSSRSMSQIRRPYSIQKVQSSSAIEHKPSKLSIRVTGMS</sequence>
<proteinExistence type="predicted"/>
<protein>
    <submittedName>
        <fullName evidence="2">Serine/threonine-protein phosphatase 4 regulatory subunit 4</fullName>
    </submittedName>
</protein>
<evidence type="ECO:0000313" key="1">
    <source>
        <dbReference type="Proteomes" id="UP000887579"/>
    </source>
</evidence>
<name>A0AC34F8Y5_9BILA</name>
<organism evidence="1 2">
    <name type="scientific">Panagrolaimus sp. ES5</name>
    <dbReference type="NCBI Taxonomy" id="591445"/>
    <lineage>
        <taxon>Eukaryota</taxon>
        <taxon>Metazoa</taxon>
        <taxon>Ecdysozoa</taxon>
        <taxon>Nematoda</taxon>
        <taxon>Chromadorea</taxon>
        <taxon>Rhabditida</taxon>
        <taxon>Tylenchina</taxon>
        <taxon>Panagrolaimomorpha</taxon>
        <taxon>Panagrolaimoidea</taxon>
        <taxon>Panagrolaimidae</taxon>
        <taxon>Panagrolaimus</taxon>
    </lineage>
</organism>
<evidence type="ECO:0000313" key="2">
    <source>
        <dbReference type="WBParaSite" id="ES5_v2.g13739.t1"/>
    </source>
</evidence>